<dbReference type="AlphaFoldDB" id="A0A1H0YQR1"/>
<evidence type="ECO:0008006" key="3">
    <source>
        <dbReference type="Google" id="ProtNLM"/>
    </source>
</evidence>
<dbReference type="Proteomes" id="UP000182870">
    <property type="component" value="Unassembled WGS sequence"/>
</dbReference>
<accession>A0A1H0YQR1</accession>
<evidence type="ECO:0000313" key="1">
    <source>
        <dbReference type="EMBL" id="SDQ17505.1"/>
    </source>
</evidence>
<organism evidence="1 2">
    <name type="scientific">Streptococcus equinus</name>
    <name type="common">Streptococcus bovis</name>
    <dbReference type="NCBI Taxonomy" id="1335"/>
    <lineage>
        <taxon>Bacteria</taxon>
        <taxon>Bacillati</taxon>
        <taxon>Bacillota</taxon>
        <taxon>Bacilli</taxon>
        <taxon>Lactobacillales</taxon>
        <taxon>Streptococcaceae</taxon>
        <taxon>Streptococcus</taxon>
    </lineage>
</organism>
<sequence>MALFGKTKNEKTEDYLAARGVKGLSEESYEQVRRVANEMSGNGLLKAGLALSFNNGVDQAKLSYLSALVEQNWILINQNQQIIDELKKLNDK</sequence>
<protein>
    <recommendedName>
        <fullName evidence="3">Phage protein</fullName>
    </recommendedName>
</protein>
<evidence type="ECO:0000313" key="2">
    <source>
        <dbReference type="Proteomes" id="UP000182870"/>
    </source>
</evidence>
<dbReference type="RefSeq" id="WP_074560520.1">
    <property type="nucleotide sequence ID" value="NZ_FNKE01000001.1"/>
</dbReference>
<dbReference type="EMBL" id="FNKE01000001">
    <property type="protein sequence ID" value="SDQ17505.1"/>
    <property type="molecule type" value="Genomic_DNA"/>
</dbReference>
<proteinExistence type="predicted"/>
<reference evidence="1 2" key="1">
    <citation type="submission" date="2016-10" db="EMBL/GenBank/DDBJ databases">
        <authorList>
            <person name="de Groot N.N."/>
        </authorList>
    </citation>
    <scope>NUCLEOTIDE SEQUENCE [LARGE SCALE GENOMIC DNA]</scope>
    <source>
        <strain evidence="1 2">Sb05</strain>
    </source>
</reference>
<name>A0A1H0YQR1_STREI</name>
<dbReference type="OrthoDB" id="2112617at2"/>
<gene>
    <name evidence="1" type="ORF">SAMN05216392_0812</name>
</gene>